<organism evidence="1">
    <name type="scientific">Siphoviridae sp. ctnPP24</name>
    <dbReference type="NCBI Taxonomy" id="2825662"/>
    <lineage>
        <taxon>Viruses</taxon>
        <taxon>Duplodnaviria</taxon>
        <taxon>Heunggongvirae</taxon>
        <taxon>Uroviricota</taxon>
        <taxon>Caudoviricetes</taxon>
    </lineage>
</organism>
<evidence type="ECO:0000313" key="1">
    <source>
        <dbReference type="EMBL" id="DAF87505.1"/>
    </source>
</evidence>
<accession>A0A8S5TZ76</accession>
<dbReference type="EMBL" id="BK015962">
    <property type="protein sequence ID" value="DAF87505.1"/>
    <property type="molecule type" value="Genomic_DNA"/>
</dbReference>
<name>A0A8S5TZ76_9CAUD</name>
<reference evidence="1" key="1">
    <citation type="journal article" date="2021" name="Proc. Natl. Acad. Sci. U.S.A.">
        <title>A Catalog of Tens of Thousands of Viruses from Human Metagenomes Reveals Hidden Associations with Chronic Diseases.</title>
        <authorList>
            <person name="Tisza M.J."/>
            <person name="Buck C.B."/>
        </authorList>
    </citation>
    <scope>NUCLEOTIDE SEQUENCE</scope>
    <source>
        <strain evidence="1">CtnPP24</strain>
    </source>
</reference>
<sequence>MHSHLQRHISVTKRSCVSLLVYMRRTVSLPCRIQRG</sequence>
<proteinExistence type="predicted"/>
<protein>
    <submittedName>
        <fullName evidence="1">Uncharacterized protein</fullName>
    </submittedName>
</protein>